<gene>
    <name evidence="1" type="ORF">VT52_003585</name>
</gene>
<protein>
    <recommendedName>
        <fullName evidence="3">WXG100 family type VII secretion target</fullName>
    </recommendedName>
</protein>
<proteinExistence type="predicted"/>
<evidence type="ECO:0000313" key="2">
    <source>
        <dbReference type="Proteomes" id="UP000034838"/>
    </source>
</evidence>
<dbReference type="InterPro" id="IPR036689">
    <property type="entry name" value="ESAT-6-like_sf"/>
</dbReference>
<keyword evidence="2" id="KW-1185">Reference proteome</keyword>
<reference evidence="1" key="1">
    <citation type="submission" date="2016-10" db="EMBL/GenBank/DDBJ databases">
        <title>Genome sequence of Streptomyces malaysiense MUSC 136.</title>
        <authorList>
            <person name="Lee L.-H."/>
            <person name="Ser H.-L."/>
        </authorList>
    </citation>
    <scope>NUCLEOTIDE SEQUENCE [LARGE SCALE GENOMIC DNA]</scope>
    <source>
        <strain evidence="1">MUSC 136</strain>
    </source>
</reference>
<dbReference type="SUPFAM" id="SSF140453">
    <property type="entry name" value="EsxAB dimer-like"/>
    <property type="match status" value="1"/>
</dbReference>
<sequence>MADGRKFVDSHAQKLQTNVIDRYDSVRKCLGRLQGTIDMIETQWTGHGSNAFKAKQHEINEHMAAIGRMLDDFLEGINLNKQDKTKLEDELHTTINKIEVDAGASTSALNLY</sequence>
<organism evidence="1 2">
    <name type="scientific">Streptomyces malaysiense</name>
    <dbReference type="NCBI Taxonomy" id="1428626"/>
    <lineage>
        <taxon>Bacteria</taxon>
        <taxon>Bacillati</taxon>
        <taxon>Actinomycetota</taxon>
        <taxon>Actinomycetes</taxon>
        <taxon>Kitasatosporales</taxon>
        <taxon>Streptomycetaceae</taxon>
        <taxon>Streptomyces</taxon>
    </lineage>
</organism>
<dbReference type="Gene3D" id="1.10.287.1060">
    <property type="entry name" value="ESAT-6-like"/>
    <property type="match status" value="1"/>
</dbReference>
<dbReference type="Pfam" id="PF06013">
    <property type="entry name" value="WXG100"/>
    <property type="match status" value="1"/>
</dbReference>
<evidence type="ECO:0000313" key="1">
    <source>
        <dbReference type="EMBL" id="OIK29155.1"/>
    </source>
</evidence>
<name>A0A1J4Q7E7_9ACTN</name>
<dbReference type="AlphaFoldDB" id="A0A1J4Q7E7"/>
<comment type="caution">
    <text evidence="1">The sequence shown here is derived from an EMBL/GenBank/DDBJ whole genome shotgun (WGS) entry which is preliminary data.</text>
</comment>
<dbReference type="OrthoDB" id="4283504at2"/>
<dbReference type="Proteomes" id="UP000034838">
    <property type="component" value="Unassembled WGS sequence"/>
</dbReference>
<accession>A0A1J4Q7E7</accession>
<dbReference type="RefSeq" id="WP_046416818.1">
    <property type="nucleotide sequence ID" value="NZ_LBDA02000006.1"/>
</dbReference>
<dbReference type="InterPro" id="IPR010310">
    <property type="entry name" value="T7SS_ESAT-6-like"/>
</dbReference>
<evidence type="ECO:0008006" key="3">
    <source>
        <dbReference type="Google" id="ProtNLM"/>
    </source>
</evidence>
<dbReference type="EMBL" id="LBDA02000006">
    <property type="protein sequence ID" value="OIK29155.1"/>
    <property type="molecule type" value="Genomic_DNA"/>
</dbReference>